<dbReference type="Proteomes" id="UP000076722">
    <property type="component" value="Unassembled WGS sequence"/>
</dbReference>
<evidence type="ECO:0000256" key="4">
    <source>
        <dbReference type="ARBA" id="ARBA00012732"/>
    </source>
</evidence>
<dbReference type="PANTHER" id="PTHR34135:SF2">
    <property type="entry name" value="LYSOZYME"/>
    <property type="match status" value="1"/>
</dbReference>
<feature type="chain" id="PRO_5007852366" description="N,O-diacetylmuramidase" evidence="14">
    <location>
        <begin position="20"/>
        <end position="235"/>
    </location>
</feature>
<evidence type="ECO:0000256" key="11">
    <source>
        <dbReference type="ARBA" id="ARBA00055588"/>
    </source>
</evidence>
<dbReference type="SMART" id="SM00641">
    <property type="entry name" value="Glyco_25"/>
    <property type="match status" value="1"/>
</dbReference>
<dbReference type="GO" id="GO:0009253">
    <property type="term" value="P:peptidoglycan catabolic process"/>
    <property type="evidence" value="ECO:0007669"/>
    <property type="project" value="InterPro"/>
</dbReference>
<keyword evidence="6" id="KW-0929">Antimicrobial</keyword>
<evidence type="ECO:0000256" key="1">
    <source>
        <dbReference type="ARBA" id="ARBA00000632"/>
    </source>
</evidence>
<comment type="similarity">
    <text evidence="3">Belongs to the glycosyl hydrolase 25 family.</text>
</comment>
<accession>A0A164PS03</accession>
<evidence type="ECO:0000256" key="10">
    <source>
        <dbReference type="ARBA" id="ARBA00023295"/>
    </source>
</evidence>
<keyword evidence="16" id="KW-1185">Reference proteome</keyword>
<organism evidence="15 16">
    <name type="scientific">Sistotremastrum niveocremeum HHB9708</name>
    <dbReference type="NCBI Taxonomy" id="1314777"/>
    <lineage>
        <taxon>Eukaryota</taxon>
        <taxon>Fungi</taxon>
        <taxon>Dikarya</taxon>
        <taxon>Basidiomycota</taxon>
        <taxon>Agaricomycotina</taxon>
        <taxon>Agaricomycetes</taxon>
        <taxon>Sistotremastrales</taxon>
        <taxon>Sistotremastraceae</taxon>
        <taxon>Sertulicium</taxon>
        <taxon>Sertulicium niveocremeum</taxon>
    </lineage>
</organism>
<evidence type="ECO:0000313" key="15">
    <source>
        <dbReference type="EMBL" id="KZS88985.1"/>
    </source>
</evidence>
<evidence type="ECO:0000256" key="14">
    <source>
        <dbReference type="SAM" id="SignalP"/>
    </source>
</evidence>
<evidence type="ECO:0000313" key="16">
    <source>
        <dbReference type="Proteomes" id="UP000076722"/>
    </source>
</evidence>
<gene>
    <name evidence="15" type="ORF">SISNIDRAFT_459198</name>
</gene>
<dbReference type="InterPro" id="IPR002053">
    <property type="entry name" value="Glyco_hydro_25"/>
</dbReference>
<dbReference type="PANTHER" id="PTHR34135">
    <property type="entry name" value="LYSOZYME"/>
    <property type="match status" value="1"/>
</dbReference>
<dbReference type="OrthoDB" id="6590422at2759"/>
<evidence type="ECO:0000256" key="2">
    <source>
        <dbReference type="ARBA" id="ARBA00004613"/>
    </source>
</evidence>
<reference evidence="15 16" key="1">
    <citation type="journal article" date="2016" name="Mol. Biol. Evol.">
        <title>Comparative Genomics of Early-Diverging Mushroom-Forming Fungi Provides Insights into the Origins of Lignocellulose Decay Capabilities.</title>
        <authorList>
            <person name="Nagy L.G."/>
            <person name="Riley R."/>
            <person name="Tritt A."/>
            <person name="Adam C."/>
            <person name="Daum C."/>
            <person name="Floudas D."/>
            <person name="Sun H."/>
            <person name="Yadav J.S."/>
            <person name="Pangilinan J."/>
            <person name="Larsson K.H."/>
            <person name="Matsuura K."/>
            <person name="Barry K."/>
            <person name="Labutti K."/>
            <person name="Kuo R."/>
            <person name="Ohm R.A."/>
            <person name="Bhattacharya S.S."/>
            <person name="Shirouzu T."/>
            <person name="Yoshinaga Y."/>
            <person name="Martin F.M."/>
            <person name="Grigoriev I.V."/>
            <person name="Hibbett D.S."/>
        </authorList>
    </citation>
    <scope>NUCLEOTIDE SEQUENCE [LARGE SCALE GENOMIC DNA]</scope>
    <source>
        <strain evidence="15 16">HHB9708</strain>
    </source>
</reference>
<dbReference type="AlphaFoldDB" id="A0A164PS03"/>
<dbReference type="CDD" id="cd06412">
    <property type="entry name" value="GH25_CH-type"/>
    <property type="match status" value="1"/>
</dbReference>
<evidence type="ECO:0000256" key="7">
    <source>
        <dbReference type="ARBA" id="ARBA00022638"/>
    </source>
</evidence>
<protein>
    <recommendedName>
        <fullName evidence="12">N,O-diacetylmuramidase</fullName>
        <ecNumber evidence="4">3.2.1.17</ecNumber>
    </recommendedName>
    <alternativeName>
        <fullName evidence="13">Lysozyme CH</fullName>
    </alternativeName>
</protein>
<evidence type="ECO:0000256" key="3">
    <source>
        <dbReference type="ARBA" id="ARBA00010646"/>
    </source>
</evidence>
<dbReference type="FunFam" id="3.20.20.80:FF:000060">
    <property type="entry name" value="Lysozyme M1"/>
    <property type="match status" value="1"/>
</dbReference>
<dbReference type="GO" id="GO:0016052">
    <property type="term" value="P:carbohydrate catabolic process"/>
    <property type="evidence" value="ECO:0007669"/>
    <property type="project" value="TreeGrafter"/>
</dbReference>
<keyword evidence="14" id="KW-0732">Signal</keyword>
<evidence type="ECO:0000256" key="9">
    <source>
        <dbReference type="ARBA" id="ARBA00023157"/>
    </source>
</evidence>
<name>A0A164PS03_9AGAM</name>
<comment type="catalytic activity">
    <reaction evidence="1">
        <text>Hydrolysis of (1-&gt;4)-beta-linkages between N-acetylmuramic acid and N-acetyl-D-glucosamine residues in a peptidoglycan and between N-acetyl-D-glucosamine residues in chitodextrins.</text>
        <dbReference type="EC" id="3.2.1.17"/>
    </reaction>
</comment>
<dbReference type="Pfam" id="PF01183">
    <property type="entry name" value="Glyco_hydro_25"/>
    <property type="match status" value="1"/>
</dbReference>
<keyword evidence="7" id="KW-0081">Bacteriolytic enzyme</keyword>
<dbReference type="GO" id="GO:0016998">
    <property type="term" value="P:cell wall macromolecule catabolic process"/>
    <property type="evidence" value="ECO:0007669"/>
    <property type="project" value="InterPro"/>
</dbReference>
<keyword evidence="5" id="KW-0964">Secreted</keyword>
<evidence type="ECO:0000256" key="6">
    <source>
        <dbReference type="ARBA" id="ARBA00022529"/>
    </source>
</evidence>
<dbReference type="SUPFAM" id="SSF51445">
    <property type="entry name" value="(Trans)glycosidases"/>
    <property type="match status" value="1"/>
</dbReference>
<dbReference type="GO" id="GO:0042742">
    <property type="term" value="P:defense response to bacterium"/>
    <property type="evidence" value="ECO:0007669"/>
    <property type="project" value="UniProtKB-KW"/>
</dbReference>
<dbReference type="GO" id="GO:0005576">
    <property type="term" value="C:extracellular region"/>
    <property type="evidence" value="ECO:0007669"/>
    <property type="project" value="UniProtKB-SubCell"/>
</dbReference>
<comment type="subcellular location">
    <subcellularLocation>
        <location evidence="2">Secreted</location>
    </subcellularLocation>
</comment>
<dbReference type="GO" id="GO:0031640">
    <property type="term" value="P:killing of cells of another organism"/>
    <property type="evidence" value="ECO:0007669"/>
    <property type="project" value="UniProtKB-KW"/>
</dbReference>
<dbReference type="PROSITE" id="PS51904">
    <property type="entry name" value="GLYCOSYL_HYDROL_F25_2"/>
    <property type="match status" value="1"/>
</dbReference>
<evidence type="ECO:0000256" key="5">
    <source>
        <dbReference type="ARBA" id="ARBA00022525"/>
    </source>
</evidence>
<proteinExistence type="inferred from homology"/>
<dbReference type="InterPro" id="IPR018077">
    <property type="entry name" value="Glyco_hydro_fam25_subgr"/>
</dbReference>
<feature type="signal peptide" evidence="14">
    <location>
        <begin position="1"/>
        <end position="19"/>
    </location>
</feature>
<keyword evidence="8 15" id="KW-0378">Hydrolase</keyword>
<keyword evidence="9" id="KW-1015">Disulfide bond</keyword>
<evidence type="ECO:0000256" key="12">
    <source>
        <dbReference type="ARBA" id="ARBA00073159"/>
    </source>
</evidence>
<dbReference type="EC" id="3.2.1.17" evidence="4"/>
<sequence length="235" mass="24936">MKLGLSALFSLVLVSGVLSVPLEKRANPAGIDVSDFQTNVNWATVKANGIQFAYVKATEGTTFISNQFAQQYNGAFNQGIIRGAYHFAHPDTSTGAAQASFFVAHGGGWSADGLTLPGTLDIETNPNGATCYGLSTSAMVSWISSFVNEYHSLTTRFPVIYTTTSWWNQCTGSSTAFAANSPLWIAHFTTASSPGALPAGWSVFTFWQFADSGTNPGDADTFNGAFSQLQKIALG</sequence>
<dbReference type="EMBL" id="KV419431">
    <property type="protein sequence ID" value="KZS88985.1"/>
    <property type="molecule type" value="Genomic_DNA"/>
</dbReference>
<evidence type="ECO:0000256" key="13">
    <source>
        <dbReference type="ARBA" id="ARBA00075474"/>
    </source>
</evidence>
<comment type="function">
    <text evidence="11">This enzyme has both lysozyme (acetylmuramidase) and diacetylmuramidase activities.</text>
</comment>
<dbReference type="InterPro" id="IPR017853">
    <property type="entry name" value="GH"/>
</dbReference>
<keyword evidence="10" id="KW-0326">Glycosidase</keyword>
<dbReference type="GO" id="GO:0003796">
    <property type="term" value="F:lysozyme activity"/>
    <property type="evidence" value="ECO:0007669"/>
    <property type="project" value="UniProtKB-EC"/>
</dbReference>
<dbReference type="Gene3D" id="3.20.20.80">
    <property type="entry name" value="Glycosidases"/>
    <property type="match status" value="1"/>
</dbReference>
<evidence type="ECO:0000256" key="8">
    <source>
        <dbReference type="ARBA" id="ARBA00022801"/>
    </source>
</evidence>